<sequence>MTGEIYGLEVHHETDVFASRQAARDVATAVGVEGQDVIRVATALSEVTRDLLAAGGGRVSFTSVAPDLLRVTLTGDASGPGTAWHSASGLDAARRLMDTVTVAGDEGGRTVVVLEKRARSVRPVDEHLRRELRRRLSDTAGRTSVDELRLQNRDLVAVLEEVQARKEELERVNAELEETNKGVLALYGELSDELERTNQGVVALYAEIDDKNRLLAEASESKTRFLNNISHELRTPGNSVLGLSRLLLDPAAELLTDEQRHQVQLISTSAEDLLRLVNELLDLAKAESGRLEVAVDDVDLAALFDELRGTTAPLVTRPGVALVVEPPRGVTGFRTDRTLLRHLLRNLLSNAVKFTESGSVTMTAEAGTDATVTFRVRDTGVGIAGADQAKVFEEFFQVRGRLQSSVTGSGLGLPFARRVCRILGGDLRLASAPGQGTTFSFALPLAGPEPEAVRPA</sequence>
<evidence type="ECO:0000259" key="7">
    <source>
        <dbReference type="PROSITE" id="PS50109"/>
    </source>
</evidence>
<dbReference type="PROSITE" id="PS50109">
    <property type="entry name" value="HIS_KIN"/>
    <property type="match status" value="1"/>
</dbReference>
<dbReference type="Pfam" id="PF00512">
    <property type="entry name" value="HisKA"/>
    <property type="match status" value="1"/>
</dbReference>
<evidence type="ECO:0000256" key="1">
    <source>
        <dbReference type="ARBA" id="ARBA00000085"/>
    </source>
</evidence>
<feature type="coiled-coil region" evidence="6">
    <location>
        <begin position="145"/>
        <end position="186"/>
    </location>
</feature>
<keyword evidence="9" id="KW-1185">Reference proteome</keyword>
<dbReference type="KEGG" id="nps:KRR39_22140"/>
<dbReference type="RefSeq" id="WP_216939526.1">
    <property type="nucleotide sequence ID" value="NZ_CP077062.1"/>
</dbReference>
<comment type="catalytic activity">
    <reaction evidence="1">
        <text>ATP + protein L-histidine = ADP + protein N-phospho-L-histidine.</text>
        <dbReference type="EC" id="2.7.13.3"/>
    </reaction>
</comment>
<keyword evidence="6" id="KW-0175">Coiled coil</keyword>
<dbReference type="AlphaFoldDB" id="A0A975Y019"/>
<name>A0A975Y019_9ACTN</name>
<evidence type="ECO:0000313" key="9">
    <source>
        <dbReference type="Proteomes" id="UP000683575"/>
    </source>
</evidence>
<evidence type="ECO:0000256" key="2">
    <source>
        <dbReference type="ARBA" id="ARBA00012438"/>
    </source>
</evidence>
<accession>A0A975Y019</accession>
<proteinExistence type="predicted"/>
<dbReference type="SMART" id="SM00388">
    <property type="entry name" value="HisKA"/>
    <property type="match status" value="1"/>
</dbReference>
<evidence type="ECO:0000256" key="6">
    <source>
        <dbReference type="SAM" id="Coils"/>
    </source>
</evidence>
<reference evidence="8" key="1">
    <citation type="submission" date="2021-06" db="EMBL/GenBank/DDBJ databases">
        <title>Complete genome sequence of Nocardioides sp. G188.</title>
        <authorList>
            <person name="Im W.-T."/>
        </authorList>
    </citation>
    <scope>NUCLEOTIDE SEQUENCE</scope>
    <source>
        <strain evidence="8">G188</strain>
    </source>
</reference>
<protein>
    <recommendedName>
        <fullName evidence="2">histidine kinase</fullName>
        <ecNumber evidence="2">2.7.13.3</ecNumber>
    </recommendedName>
</protein>
<dbReference type="InterPro" id="IPR003661">
    <property type="entry name" value="HisK_dim/P_dom"/>
</dbReference>
<keyword evidence="5" id="KW-0902">Two-component regulatory system</keyword>
<evidence type="ECO:0000313" key="8">
    <source>
        <dbReference type="EMBL" id="QWZ08016.1"/>
    </source>
</evidence>
<dbReference type="InterPro" id="IPR050736">
    <property type="entry name" value="Sensor_HK_Regulatory"/>
</dbReference>
<keyword evidence="4" id="KW-0418">Kinase</keyword>
<feature type="domain" description="Histidine kinase" evidence="7">
    <location>
        <begin position="228"/>
        <end position="447"/>
    </location>
</feature>
<dbReference type="InterPro" id="IPR005467">
    <property type="entry name" value="His_kinase_dom"/>
</dbReference>
<dbReference type="PANTHER" id="PTHR43711:SF31">
    <property type="entry name" value="HISTIDINE KINASE"/>
    <property type="match status" value="1"/>
</dbReference>
<evidence type="ECO:0000256" key="5">
    <source>
        <dbReference type="ARBA" id="ARBA00023012"/>
    </source>
</evidence>
<organism evidence="8 9">
    <name type="scientific">Nocardioides panacis</name>
    <dbReference type="NCBI Taxonomy" id="2849501"/>
    <lineage>
        <taxon>Bacteria</taxon>
        <taxon>Bacillati</taxon>
        <taxon>Actinomycetota</taxon>
        <taxon>Actinomycetes</taxon>
        <taxon>Propionibacteriales</taxon>
        <taxon>Nocardioidaceae</taxon>
        <taxon>Nocardioides</taxon>
    </lineage>
</organism>
<evidence type="ECO:0000256" key="4">
    <source>
        <dbReference type="ARBA" id="ARBA00022777"/>
    </source>
</evidence>
<dbReference type="InterPro" id="IPR003594">
    <property type="entry name" value="HATPase_dom"/>
</dbReference>
<dbReference type="EMBL" id="CP077062">
    <property type="protein sequence ID" value="QWZ08016.1"/>
    <property type="molecule type" value="Genomic_DNA"/>
</dbReference>
<dbReference type="EC" id="2.7.13.3" evidence="2"/>
<evidence type="ECO:0000256" key="3">
    <source>
        <dbReference type="ARBA" id="ARBA00022679"/>
    </source>
</evidence>
<dbReference type="Proteomes" id="UP000683575">
    <property type="component" value="Chromosome"/>
</dbReference>
<dbReference type="GO" id="GO:0000155">
    <property type="term" value="F:phosphorelay sensor kinase activity"/>
    <property type="evidence" value="ECO:0007669"/>
    <property type="project" value="InterPro"/>
</dbReference>
<dbReference type="CDD" id="cd00082">
    <property type="entry name" value="HisKA"/>
    <property type="match status" value="1"/>
</dbReference>
<dbReference type="SMART" id="SM00387">
    <property type="entry name" value="HATPase_c"/>
    <property type="match status" value="1"/>
</dbReference>
<dbReference type="PANTHER" id="PTHR43711">
    <property type="entry name" value="TWO-COMPONENT HISTIDINE KINASE"/>
    <property type="match status" value="1"/>
</dbReference>
<keyword evidence="3" id="KW-0808">Transferase</keyword>
<gene>
    <name evidence="8" type="ORF">KRR39_22140</name>
</gene>
<dbReference type="Pfam" id="PF02518">
    <property type="entry name" value="HATPase_c"/>
    <property type="match status" value="1"/>
</dbReference>